<evidence type="ECO:0000256" key="1">
    <source>
        <dbReference type="SAM" id="MobiDB-lite"/>
    </source>
</evidence>
<name>A0AAV2JIE2_KNICA</name>
<sequence length="190" mass="21506">MAVRKEVFQSKVLRKLYASAPTLQKESTCSTLNTNDCTKLTTKKIPSENSSTGNASTPAKRIYTVLPPPADYKTHAEKSVTLPAPKTQVSAEDPAEKNEEDSSCEEHQAKDHEEKKRRRRRKKQKHHTPGLNQTKSVNEGEERLSKNKKRKLKKKRHKEKLLSMGLLPRAAAVEDCISEKAGLMPRTSFW</sequence>
<protein>
    <submittedName>
        <fullName evidence="2">Uncharacterized protein</fullName>
    </submittedName>
</protein>
<evidence type="ECO:0000313" key="3">
    <source>
        <dbReference type="Proteomes" id="UP001497482"/>
    </source>
</evidence>
<feature type="compositionally biased region" description="Basic residues" evidence="1">
    <location>
        <begin position="115"/>
        <end position="128"/>
    </location>
</feature>
<dbReference type="PANTHER" id="PTHR22444:SF1">
    <property type="entry name" value="GLUTAMATE-RICH PROTEIN 1"/>
    <property type="match status" value="1"/>
</dbReference>
<accession>A0AAV2JIE2</accession>
<feature type="region of interest" description="Disordered" evidence="1">
    <location>
        <begin position="39"/>
        <end position="160"/>
    </location>
</feature>
<proteinExistence type="predicted"/>
<feature type="compositionally biased region" description="Polar residues" evidence="1">
    <location>
        <begin position="47"/>
        <end position="57"/>
    </location>
</feature>
<dbReference type="InterPro" id="IPR026719">
    <property type="entry name" value="ERICH1"/>
</dbReference>
<evidence type="ECO:0000313" key="2">
    <source>
        <dbReference type="EMBL" id="CAL1574939.1"/>
    </source>
</evidence>
<feature type="compositionally biased region" description="Basic and acidic residues" evidence="1">
    <location>
        <begin position="104"/>
        <end position="114"/>
    </location>
</feature>
<dbReference type="PANTHER" id="PTHR22444">
    <property type="entry name" value="GLUTAMATE-RICH PROTEIN 1"/>
    <property type="match status" value="1"/>
</dbReference>
<feature type="compositionally biased region" description="Basic residues" evidence="1">
    <location>
        <begin position="146"/>
        <end position="159"/>
    </location>
</feature>
<dbReference type="EMBL" id="OZ035834">
    <property type="protein sequence ID" value="CAL1574939.1"/>
    <property type="molecule type" value="Genomic_DNA"/>
</dbReference>
<keyword evidence="3" id="KW-1185">Reference proteome</keyword>
<organism evidence="2 3">
    <name type="scientific">Knipowitschia caucasica</name>
    <name type="common">Caucasian dwarf goby</name>
    <name type="synonym">Pomatoschistus caucasicus</name>
    <dbReference type="NCBI Taxonomy" id="637954"/>
    <lineage>
        <taxon>Eukaryota</taxon>
        <taxon>Metazoa</taxon>
        <taxon>Chordata</taxon>
        <taxon>Craniata</taxon>
        <taxon>Vertebrata</taxon>
        <taxon>Euteleostomi</taxon>
        <taxon>Actinopterygii</taxon>
        <taxon>Neopterygii</taxon>
        <taxon>Teleostei</taxon>
        <taxon>Neoteleostei</taxon>
        <taxon>Acanthomorphata</taxon>
        <taxon>Gobiaria</taxon>
        <taxon>Gobiiformes</taxon>
        <taxon>Gobioidei</taxon>
        <taxon>Gobiidae</taxon>
        <taxon>Gobiinae</taxon>
        <taxon>Knipowitschia</taxon>
    </lineage>
</organism>
<dbReference type="Proteomes" id="UP001497482">
    <property type="component" value="Chromosome 12"/>
</dbReference>
<reference evidence="2 3" key="1">
    <citation type="submission" date="2024-04" db="EMBL/GenBank/DDBJ databases">
        <authorList>
            <person name="Waldvogel A.-M."/>
            <person name="Schoenle A."/>
        </authorList>
    </citation>
    <scope>NUCLEOTIDE SEQUENCE [LARGE SCALE GENOMIC DNA]</scope>
</reference>
<dbReference type="AlphaFoldDB" id="A0AAV2JIE2"/>
<gene>
    <name evidence="2" type="ORF">KC01_LOCUS6604</name>
</gene>